<dbReference type="Pfam" id="PF01810">
    <property type="entry name" value="LysE"/>
    <property type="match status" value="1"/>
</dbReference>
<dbReference type="RefSeq" id="WP_183121014.1">
    <property type="nucleotide sequence ID" value="NZ_JABEQF010000026.1"/>
</dbReference>
<feature type="transmembrane region" description="Helical" evidence="6">
    <location>
        <begin position="110"/>
        <end position="129"/>
    </location>
</feature>
<keyword evidence="5 6" id="KW-0472">Membrane</keyword>
<feature type="transmembrane region" description="Helical" evidence="6">
    <location>
        <begin position="70"/>
        <end position="90"/>
    </location>
</feature>
<evidence type="ECO:0000256" key="5">
    <source>
        <dbReference type="ARBA" id="ARBA00023136"/>
    </source>
</evidence>
<evidence type="ECO:0000256" key="1">
    <source>
        <dbReference type="ARBA" id="ARBA00004651"/>
    </source>
</evidence>
<sequence>MSYFSGFSSGFGLAAALIVAIGAQNMFVLRQGLRREHVAPVVLFCAAADLVLVAAGVAGSGTVLRTMPRLALVLTLGGAAFLLWYGMGALRRAVTPGTLVAETAGGTSPLGAILMRAAAFTFLNPHVYLDTVMLMGAVGGALPGGARPAFVAGAGTASAVWFTALGFGARILRPVFARPVAWRILDGLVAGVMLVLACLLLARALGPLA</sequence>
<dbReference type="GO" id="GO:0015171">
    <property type="term" value="F:amino acid transmembrane transporter activity"/>
    <property type="evidence" value="ECO:0007669"/>
    <property type="project" value="TreeGrafter"/>
</dbReference>
<dbReference type="Proteomes" id="UP000555756">
    <property type="component" value="Unassembled WGS sequence"/>
</dbReference>
<comment type="subcellular location">
    <subcellularLocation>
        <location evidence="1">Cell membrane</location>
        <topology evidence="1">Multi-pass membrane protein</topology>
    </subcellularLocation>
</comment>
<keyword evidence="3 6" id="KW-0812">Transmembrane</keyword>
<dbReference type="AlphaFoldDB" id="A0A7W4JVX3"/>
<proteinExistence type="predicted"/>
<keyword evidence="8" id="KW-1185">Reference proteome</keyword>
<evidence type="ECO:0000256" key="2">
    <source>
        <dbReference type="ARBA" id="ARBA00022475"/>
    </source>
</evidence>
<name>A0A7W4JVX3_9PROT</name>
<feature type="transmembrane region" description="Helical" evidence="6">
    <location>
        <begin position="184"/>
        <end position="205"/>
    </location>
</feature>
<evidence type="ECO:0000313" key="8">
    <source>
        <dbReference type="Proteomes" id="UP000555756"/>
    </source>
</evidence>
<evidence type="ECO:0000313" key="7">
    <source>
        <dbReference type="EMBL" id="MBB2191906.1"/>
    </source>
</evidence>
<feature type="transmembrane region" description="Helical" evidence="6">
    <location>
        <begin position="41"/>
        <end position="64"/>
    </location>
</feature>
<accession>A0A7W4JVX3</accession>
<comment type="caution">
    <text evidence="7">The sequence shown here is derived from an EMBL/GenBank/DDBJ whole genome shotgun (WGS) entry which is preliminary data.</text>
</comment>
<feature type="transmembrane region" description="Helical" evidence="6">
    <location>
        <begin position="149"/>
        <end position="172"/>
    </location>
</feature>
<organism evidence="7 8">
    <name type="scientific">Gluconacetobacter azotocaptans</name>
    <dbReference type="NCBI Taxonomy" id="142834"/>
    <lineage>
        <taxon>Bacteria</taxon>
        <taxon>Pseudomonadati</taxon>
        <taxon>Pseudomonadota</taxon>
        <taxon>Alphaproteobacteria</taxon>
        <taxon>Acetobacterales</taxon>
        <taxon>Acetobacteraceae</taxon>
        <taxon>Gluconacetobacter</taxon>
    </lineage>
</organism>
<evidence type="ECO:0000256" key="4">
    <source>
        <dbReference type="ARBA" id="ARBA00022989"/>
    </source>
</evidence>
<gene>
    <name evidence="7" type="ORF">HLH34_18400</name>
</gene>
<dbReference type="EMBL" id="JABEQF010000026">
    <property type="protein sequence ID" value="MBB2191906.1"/>
    <property type="molecule type" value="Genomic_DNA"/>
</dbReference>
<dbReference type="PANTHER" id="PTHR30086:SF20">
    <property type="entry name" value="ARGININE EXPORTER PROTEIN ARGO-RELATED"/>
    <property type="match status" value="1"/>
</dbReference>
<feature type="transmembrane region" description="Helical" evidence="6">
    <location>
        <begin position="6"/>
        <end position="29"/>
    </location>
</feature>
<evidence type="ECO:0000256" key="3">
    <source>
        <dbReference type="ARBA" id="ARBA00022692"/>
    </source>
</evidence>
<keyword evidence="2" id="KW-1003">Cell membrane</keyword>
<evidence type="ECO:0000256" key="6">
    <source>
        <dbReference type="SAM" id="Phobius"/>
    </source>
</evidence>
<keyword evidence="4 6" id="KW-1133">Transmembrane helix</keyword>
<dbReference type="GO" id="GO:0005886">
    <property type="term" value="C:plasma membrane"/>
    <property type="evidence" value="ECO:0007669"/>
    <property type="project" value="UniProtKB-SubCell"/>
</dbReference>
<reference evidence="7 8" key="1">
    <citation type="submission" date="2020-04" db="EMBL/GenBank/DDBJ databases">
        <title>Description of novel Gluconacetobacter.</title>
        <authorList>
            <person name="Sombolestani A."/>
        </authorList>
    </citation>
    <scope>NUCLEOTIDE SEQUENCE [LARGE SCALE GENOMIC DNA]</scope>
    <source>
        <strain evidence="7 8">LMG 21311</strain>
    </source>
</reference>
<protein>
    <submittedName>
        <fullName evidence="7">Amino acid transporter</fullName>
    </submittedName>
</protein>
<dbReference type="InterPro" id="IPR001123">
    <property type="entry name" value="LeuE-type"/>
</dbReference>
<dbReference type="PANTHER" id="PTHR30086">
    <property type="entry name" value="ARGININE EXPORTER PROTEIN ARGO"/>
    <property type="match status" value="1"/>
</dbReference>